<dbReference type="GO" id="GO:0005524">
    <property type="term" value="F:ATP binding"/>
    <property type="evidence" value="ECO:0007669"/>
    <property type="project" value="InterPro"/>
</dbReference>
<dbReference type="AlphaFoldDB" id="A0A1G8V4J9"/>
<dbReference type="Gene3D" id="3.40.50.300">
    <property type="entry name" value="P-loop containing nucleotide triphosphate hydrolases"/>
    <property type="match status" value="1"/>
</dbReference>
<dbReference type="RefSeq" id="WP_093194202.1">
    <property type="nucleotide sequence ID" value="NZ_FNEV01000008.1"/>
</dbReference>
<dbReference type="InterPro" id="IPR000330">
    <property type="entry name" value="SNF2_N"/>
</dbReference>
<dbReference type="PROSITE" id="PS51194">
    <property type="entry name" value="HELICASE_CTER"/>
    <property type="match status" value="1"/>
</dbReference>
<dbReference type="InterPro" id="IPR007527">
    <property type="entry name" value="Znf_SWIM"/>
</dbReference>
<feature type="domain" description="SWIM-type" evidence="3">
    <location>
        <begin position="54"/>
        <end position="92"/>
    </location>
</feature>
<dbReference type="GO" id="GO:0008270">
    <property type="term" value="F:zinc ion binding"/>
    <property type="evidence" value="ECO:0007669"/>
    <property type="project" value="UniProtKB-KW"/>
</dbReference>
<dbReference type="PROSITE" id="PS51192">
    <property type="entry name" value="HELICASE_ATP_BIND_1"/>
    <property type="match status" value="1"/>
</dbReference>
<keyword evidence="1" id="KW-0378">Hydrolase</keyword>
<organism evidence="6 7">
    <name type="scientific">Salimicrobium halophilum</name>
    <dbReference type="NCBI Taxonomy" id="86666"/>
    <lineage>
        <taxon>Bacteria</taxon>
        <taxon>Bacillati</taxon>
        <taxon>Bacillota</taxon>
        <taxon>Bacilli</taxon>
        <taxon>Bacillales</taxon>
        <taxon>Bacillaceae</taxon>
        <taxon>Salimicrobium</taxon>
    </lineage>
</organism>
<evidence type="ECO:0000259" key="3">
    <source>
        <dbReference type="PROSITE" id="PS50966"/>
    </source>
</evidence>
<keyword evidence="6" id="KW-0347">Helicase</keyword>
<evidence type="ECO:0000259" key="5">
    <source>
        <dbReference type="PROSITE" id="PS51194"/>
    </source>
</evidence>
<accession>A0A1G8V4J9</accession>
<dbReference type="PROSITE" id="PS50966">
    <property type="entry name" value="ZF_SWIM"/>
    <property type="match status" value="1"/>
</dbReference>
<dbReference type="PANTHER" id="PTHR10799">
    <property type="entry name" value="SNF2/RAD54 HELICASE FAMILY"/>
    <property type="match status" value="1"/>
</dbReference>
<evidence type="ECO:0000313" key="7">
    <source>
        <dbReference type="Proteomes" id="UP000199225"/>
    </source>
</evidence>
<feature type="domain" description="Helicase C-terminal" evidence="5">
    <location>
        <begin position="887"/>
        <end position="1037"/>
    </location>
</feature>
<protein>
    <submittedName>
        <fullName evidence="6">Superfamily II DNA or RNA helicase, SNF2 family</fullName>
    </submittedName>
</protein>
<keyword evidence="2" id="KW-0862">Zinc</keyword>
<keyword evidence="6" id="KW-0067">ATP-binding</keyword>
<dbReference type="SMART" id="SM00490">
    <property type="entry name" value="HELICc"/>
    <property type="match status" value="1"/>
</dbReference>
<dbReference type="Pfam" id="PF08455">
    <property type="entry name" value="SNF2_assoc"/>
    <property type="match status" value="1"/>
</dbReference>
<keyword evidence="2" id="KW-0863">Zinc-finger</keyword>
<dbReference type="Gene3D" id="3.40.50.10810">
    <property type="entry name" value="Tandem AAA-ATPase domain"/>
    <property type="match status" value="1"/>
</dbReference>
<dbReference type="Pfam" id="PF00176">
    <property type="entry name" value="SNF2-rel_dom"/>
    <property type="match status" value="1"/>
</dbReference>
<evidence type="ECO:0000259" key="4">
    <source>
        <dbReference type="PROSITE" id="PS51192"/>
    </source>
</evidence>
<dbReference type="SUPFAM" id="SSF52540">
    <property type="entry name" value="P-loop containing nucleoside triphosphate hydrolases"/>
    <property type="match status" value="2"/>
</dbReference>
<proteinExistence type="predicted"/>
<evidence type="ECO:0000256" key="1">
    <source>
        <dbReference type="ARBA" id="ARBA00022801"/>
    </source>
</evidence>
<gene>
    <name evidence="6" type="ORF">SAMN04490247_2495</name>
</gene>
<reference evidence="7" key="1">
    <citation type="submission" date="2016-10" db="EMBL/GenBank/DDBJ databases">
        <authorList>
            <person name="Varghese N."/>
            <person name="Submissions S."/>
        </authorList>
    </citation>
    <scope>NUCLEOTIDE SEQUENCE [LARGE SCALE GENOMIC DNA]</scope>
    <source>
        <strain evidence="7">DSM 4771</strain>
    </source>
</reference>
<dbReference type="Pfam" id="PF04434">
    <property type="entry name" value="SWIM"/>
    <property type="match status" value="1"/>
</dbReference>
<dbReference type="InterPro" id="IPR027417">
    <property type="entry name" value="P-loop_NTPase"/>
</dbReference>
<dbReference type="InterPro" id="IPR014001">
    <property type="entry name" value="Helicase_ATP-bd"/>
</dbReference>
<dbReference type="Proteomes" id="UP000199225">
    <property type="component" value="Unassembled WGS sequence"/>
</dbReference>
<dbReference type="GO" id="GO:0016787">
    <property type="term" value="F:hydrolase activity"/>
    <property type="evidence" value="ECO:0007669"/>
    <property type="project" value="UniProtKB-KW"/>
</dbReference>
<keyword evidence="2" id="KW-0479">Metal-binding</keyword>
<dbReference type="SMART" id="SM00487">
    <property type="entry name" value="DEXDc"/>
    <property type="match status" value="1"/>
</dbReference>
<dbReference type="STRING" id="86666.SAMN04490247_2495"/>
<dbReference type="Pfam" id="PF00271">
    <property type="entry name" value="Helicase_C"/>
    <property type="match status" value="1"/>
</dbReference>
<dbReference type="InterPro" id="IPR013663">
    <property type="entry name" value="Helicase_SWF/SNF/SWI_bac"/>
</dbReference>
<sequence length="1052" mass="121645">MQANLLQPNKIKQRTGEAFFNRGKTYFERGKVYGLSYNEAIQSWRAVVTGTDDYEVRVFFFDEGDFDSTCECKAYETYYTCKHIAAVLLAIRDEWLDSLSPVIADRNTEKRATLSYAQHLTDAFRNETVLPEQKTSLLFHYYLHVSPRDISLEFKMGEYSPYVIKDIRTCVHHLKEGKQLPITKKFSYDPSVHTLTETDEQIIELLALISQEESFFGDQFSMPRERRYLPVPPAHAYQLLGLLDEQKTEVLEWKQAIGPLSYSELPSLSFEVNRNKGAFQLSFRELEKYRYLKDYQLLQDENTLYALKEDQLEVVRKWKQAIPFETSDPQYIPTSDMEAVVSHVLPTLEEAGDVHYSEEVTKAIIDEPLVSVISIDHQDWALTLDLKFHYGDHTVDPFRKQSSPGMIIKRDYTKEDTIMQLIEQADFKFDGAAIYLDDEDKIDVFVRSTLLRLQQIADVYLSSSMRNLLQTSPELKPTIDVNESTDWLDISFEIDGIGEEDIVQVMQAAMERKKYYRLTDGTLLSLQNDSFDRFRELTDELDVKSIDDATLSVSQMRSMQVDEVLEVNEEERKQRFQTLITHLKNPEVSEHELPSGLNADLRPYQLTGFRWMKTLATYSLGGILADDMGLGKTIQTIAFLLSEFEEKNDLPRSLIVAPASLVFNWKKEIETFAPGLSVEVISGTKQERDSKREKSDADIWVTSYPLLRRDEEAYEEDKFHAFILDEAQAIKNETTKVSKSTRQIKAKHKFALSGTPIENALTELWAIFQTIMPGFYQNKKEFLQLSHEQISRMTRPFILRRMKTEVLDDLPDKIESVQYSELTRNQKEVYLAYLERIQKDVQETIQTKGLKKGKIEILAGLTRLRQICCHPSLFLENYEGTSGKLDQLKELLDELKQNNHRVLLFSQFSSMLTMLHEELTALGYNCFYLDGSTKSEDRMKYVERFNSGEKDIFLISLKAGGTGLNLTGADTVILYDLWWNPAVEEQAAGRAHRIGQKRSVQVVRMISEGTIEERIYELQQKKRDLVDQIIQPGESMLQSLSEDDIKELFQLN</sequence>
<dbReference type="CDD" id="cd18012">
    <property type="entry name" value="DEXQc_arch_SWI2_SNF2"/>
    <property type="match status" value="1"/>
</dbReference>
<dbReference type="CDD" id="cd18793">
    <property type="entry name" value="SF2_C_SNF"/>
    <property type="match status" value="1"/>
</dbReference>
<name>A0A1G8V4J9_9BACI</name>
<evidence type="ECO:0000256" key="2">
    <source>
        <dbReference type="PROSITE-ProRule" id="PRU00325"/>
    </source>
</evidence>
<dbReference type="InterPro" id="IPR038718">
    <property type="entry name" value="SNF2-like_sf"/>
</dbReference>
<dbReference type="InterPro" id="IPR049730">
    <property type="entry name" value="SNF2/RAD54-like_C"/>
</dbReference>
<evidence type="ECO:0000313" key="6">
    <source>
        <dbReference type="EMBL" id="SDJ60919.1"/>
    </source>
</evidence>
<keyword evidence="6" id="KW-0547">Nucleotide-binding</keyword>
<dbReference type="EMBL" id="FNEV01000008">
    <property type="protein sequence ID" value="SDJ60919.1"/>
    <property type="molecule type" value="Genomic_DNA"/>
</dbReference>
<dbReference type="FunFam" id="3.40.50.300:FF:000533">
    <property type="entry name" value="Helicase, Snf2 family"/>
    <property type="match status" value="1"/>
</dbReference>
<dbReference type="OrthoDB" id="9760715at2"/>
<dbReference type="GO" id="GO:0004386">
    <property type="term" value="F:helicase activity"/>
    <property type="evidence" value="ECO:0007669"/>
    <property type="project" value="UniProtKB-KW"/>
</dbReference>
<dbReference type="InterPro" id="IPR001650">
    <property type="entry name" value="Helicase_C-like"/>
</dbReference>
<keyword evidence="7" id="KW-1185">Reference proteome</keyword>
<feature type="domain" description="Helicase ATP-binding" evidence="4">
    <location>
        <begin position="613"/>
        <end position="774"/>
    </location>
</feature>